<name>A0A3A6QHZ9_9VIBR</name>
<dbReference type="EMBL" id="QVMU01000028">
    <property type="protein sequence ID" value="RJX66452.1"/>
    <property type="molecule type" value="Genomic_DNA"/>
</dbReference>
<dbReference type="Gene3D" id="1.10.3480.10">
    <property type="entry name" value="TorD-like"/>
    <property type="match status" value="1"/>
</dbReference>
<protein>
    <submittedName>
        <fullName evidence="2">Molecular chaperone</fullName>
    </submittedName>
</protein>
<dbReference type="InterPro" id="IPR020945">
    <property type="entry name" value="DMSO/NO3_reduct_chaperone"/>
</dbReference>
<reference evidence="2 3" key="1">
    <citation type="submission" date="2018-08" db="EMBL/GenBank/DDBJ databases">
        <title>Vibrio isolated from the Eastern China Marginal Seas.</title>
        <authorList>
            <person name="Li Y."/>
        </authorList>
    </citation>
    <scope>NUCLEOTIDE SEQUENCE [LARGE SCALE GENOMIC DNA]</scope>
    <source>
        <strain evidence="2 3">BEI233</strain>
    </source>
</reference>
<evidence type="ECO:0000256" key="1">
    <source>
        <dbReference type="ARBA" id="ARBA00023186"/>
    </source>
</evidence>
<keyword evidence="3" id="KW-1185">Reference proteome</keyword>
<dbReference type="Proteomes" id="UP000273252">
    <property type="component" value="Unassembled WGS sequence"/>
</dbReference>
<organism evidence="2 3">
    <name type="scientific">Vibrio sinensis</name>
    <dbReference type="NCBI Taxonomy" id="2302434"/>
    <lineage>
        <taxon>Bacteria</taxon>
        <taxon>Pseudomonadati</taxon>
        <taxon>Pseudomonadota</taxon>
        <taxon>Gammaproteobacteria</taxon>
        <taxon>Vibrionales</taxon>
        <taxon>Vibrionaceae</taxon>
        <taxon>Vibrio</taxon>
    </lineage>
</organism>
<comment type="caution">
    <text evidence="2">The sequence shown here is derived from an EMBL/GenBank/DDBJ whole genome shotgun (WGS) entry which is preliminary data.</text>
</comment>
<dbReference type="Pfam" id="PF02613">
    <property type="entry name" value="Nitrate_red_del"/>
    <property type="match status" value="1"/>
</dbReference>
<gene>
    <name evidence="2" type="ORF">DZ860_20120</name>
</gene>
<evidence type="ECO:0000313" key="3">
    <source>
        <dbReference type="Proteomes" id="UP000273252"/>
    </source>
</evidence>
<accession>A0A3A6QHZ9</accession>
<sequence length="210" mass="24001">MENMNEQEQQSLRSDIYLLLATLFRQAPNAELIDFLSTLEVEQSESAMEKAWLALREAAQNSNRETLEEEYQNLFIGIGRGEAVLFGSWHMTGSLMEKPLADIRHDLELLGFERLDQVKEPEDHISALCEVMAMLAEEEADLQQAFFNKHIATWYDAFALQVETAKSGDFYRSAAALLRAFGTLEQVQFSKNTKSKSHLKIDVKNVTEYE</sequence>
<keyword evidence="1" id="KW-0143">Chaperone</keyword>
<proteinExistence type="predicted"/>
<dbReference type="PANTHER" id="PTHR34227:SF1">
    <property type="entry name" value="DIMETHYL SULFOXIDE REDUCTASE CHAPERONE-RELATED"/>
    <property type="match status" value="1"/>
</dbReference>
<dbReference type="PANTHER" id="PTHR34227">
    <property type="entry name" value="CHAPERONE PROTEIN YCDY"/>
    <property type="match status" value="1"/>
</dbReference>
<dbReference type="InterPro" id="IPR036411">
    <property type="entry name" value="TorD-like_sf"/>
</dbReference>
<dbReference type="InterPro" id="IPR050289">
    <property type="entry name" value="TorD/DmsD_chaperones"/>
</dbReference>
<dbReference type="SUPFAM" id="SSF89155">
    <property type="entry name" value="TorD-like"/>
    <property type="match status" value="1"/>
</dbReference>
<evidence type="ECO:0000313" key="2">
    <source>
        <dbReference type="EMBL" id="RJX66452.1"/>
    </source>
</evidence>
<dbReference type="OrthoDB" id="8526323at2"/>
<dbReference type="AlphaFoldDB" id="A0A3A6QHZ9"/>